<evidence type="ECO:0000313" key="8">
    <source>
        <dbReference type="Proteomes" id="UP001595882"/>
    </source>
</evidence>
<evidence type="ECO:0000259" key="6">
    <source>
        <dbReference type="PROSITE" id="PS51296"/>
    </source>
</evidence>
<dbReference type="Pfam" id="PF01266">
    <property type="entry name" value="DAO"/>
    <property type="match status" value="1"/>
</dbReference>
<dbReference type="SUPFAM" id="SSF51971">
    <property type="entry name" value="Nucleotide-binding domain"/>
    <property type="match status" value="1"/>
</dbReference>
<dbReference type="PROSITE" id="PS51296">
    <property type="entry name" value="RIESKE"/>
    <property type="match status" value="1"/>
</dbReference>
<evidence type="ECO:0000256" key="1">
    <source>
        <dbReference type="ARBA" id="ARBA00022714"/>
    </source>
</evidence>
<dbReference type="Gene3D" id="3.50.50.60">
    <property type="entry name" value="FAD/NAD(P)-binding domain"/>
    <property type="match status" value="1"/>
</dbReference>
<dbReference type="InterPro" id="IPR036922">
    <property type="entry name" value="Rieske_2Fe-2S_sf"/>
</dbReference>
<dbReference type="PANTHER" id="PTHR13847">
    <property type="entry name" value="SARCOSINE DEHYDROGENASE-RELATED"/>
    <property type="match status" value="1"/>
</dbReference>
<evidence type="ECO:0000313" key="7">
    <source>
        <dbReference type="EMBL" id="MFC4404415.1"/>
    </source>
</evidence>
<evidence type="ECO:0000256" key="5">
    <source>
        <dbReference type="ARBA" id="ARBA00023157"/>
    </source>
</evidence>
<keyword evidence="3" id="KW-0408">Iron</keyword>
<dbReference type="InterPro" id="IPR017941">
    <property type="entry name" value="Rieske_2Fe-2S"/>
</dbReference>
<evidence type="ECO:0000256" key="3">
    <source>
        <dbReference type="ARBA" id="ARBA00023004"/>
    </source>
</evidence>
<dbReference type="Gene3D" id="3.30.9.10">
    <property type="entry name" value="D-Amino Acid Oxidase, subunit A, domain 2"/>
    <property type="match status" value="1"/>
</dbReference>
<dbReference type="Pfam" id="PF00355">
    <property type="entry name" value="Rieske"/>
    <property type="match status" value="1"/>
</dbReference>
<organism evidence="7 8">
    <name type="scientific">Gracilibacillus xinjiangensis</name>
    <dbReference type="NCBI Taxonomy" id="1193282"/>
    <lineage>
        <taxon>Bacteria</taxon>
        <taxon>Bacillati</taxon>
        <taxon>Bacillota</taxon>
        <taxon>Bacilli</taxon>
        <taxon>Bacillales</taxon>
        <taxon>Bacillaceae</taxon>
        <taxon>Gracilibacillus</taxon>
    </lineage>
</organism>
<gene>
    <name evidence="7" type="ORF">ACFOY7_15200</name>
</gene>
<accession>A0ABV8WXF3</accession>
<keyword evidence="4" id="KW-0411">Iron-sulfur</keyword>
<dbReference type="Proteomes" id="UP001595882">
    <property type="component" value="Unassembled WGS sequence"/>
</dbReference>
<dbReference type="InterPro" id="IPR036188">
    <property type="entry name" value="FAD/NAD-bd_sf"/>
</dbReference>
<evidence type="ECO:0000256" key="2">
    <source>
        <dbReference type="ARBA" id="ARBA00022723"/>
    </source>
</evidence>
<dbReference type="InterPro" id="IPR005805">
    <property type="entry name" value="Rieske_Fe-S_prot_C"/>
</dbReference>
<dbReference type="PANTHER" id="PTHR13847:SF274">
    <property type="entry name" value="RIESKE 2FE-2S IRON-SULFUR PROTEIN YHFW-RELATED"/>
    <property type="match status" value="1"/>
</dbReference>
<dbReference type="PRINTS" id="PR00162">
    <property type="entry name" value="RIESKE"/>
</dbReference>
<keyword evidence="2" id="KW-0479">Metal-binding</keyword>
<feature type="domain" description="Rieske" evidence="6">
    <location>
        <begin position="452"/>
        <end position="532"/>
    </location>
</feature>
<dbReference type="SUPFAM" id="SSF50022">
    <property type="entry name" value="ISP domain"/>
    <property type="match status" value="1"/>
</dbReference>
<protein>
    <submittedName>
        <fullName evidence="7">FAD-dependent oxidoreductase</fullName>
    </submittedName>
</protein>
<evidence type="ECO:0000256" key="4">
    <source>
        <dbReference type="ARBA" id="ARBA00023014"/>
    </source>
</evidence>
<name>A0ABV8WXF3_9BACI</name>
<keyword evidence="8" id="KW-1185">Reference proteome</keyword>
<reference evidence="8" key="1">
    <citation type="journal article" date="2019" name="Int. J. Syst. Evol. Microbiol.">
        <title>The Global Catalogue of Microorganisms (GCM) 10K type strain sequencing project: providing services to taxonomists for standard genome sequencing and annotation.</title>
        <authorList>
            <consortium name="The Broad Institute Genomics Platform"/>
            <consortium name="The Broad Institute Genome Sequencing Center for Infectious Disease"/>
            <person name="Wu L."/>
            <person name="Ma J."/>
        </authorList>
    </citation>
    <scope>NUCLEOTIDE SEQUENCE [LARGE SCALE GENOMIC DNA]</scope>
    <source>
        <strain evidence="8">CCUG 37865</strain>
    </source>
</reference>
<keyword evidence="5" id="KW-1015">Disulfide bond</keyword>
<comment type="caution">
    <text evidence="7">The sequence shown here is derived from an EMBL/GenBank/DDBJ whole genome shotgun (WGS) entry which is preliminary data.</text>
</comment>
<proteinExistence type="predicted"/>
<dbReference type="Gene3D" id="2.102.10.10">
    <property type="entry name" value="Rieske [2Fe-2S] iron-sulphur domain"/>
    <property type="match status" value="1"/>
</dbReference>
<dbReference type="InterPro" id="IPR006076">
    <property type="entry name" value="FAD-dep_OxRdtase"/>
</dbReference>
<dbReference type="EMBL" id="JBHSDT010000008">
    <property type="protein sequence ID" value="MFC4404415.1"/>
    <property type="molecule type" value="Genomic_DNA"/>
</dbReference>
<dbReference type="RefSeq" id="WP_390253048.1">
    <property type="nucleotide sequence ID" value="NZ_JBHSDT010000008.1"/>
</dbReference>
<sequence length="532" mass="60986">MMEKRKYIAIYFSKLVKLSIDGERKEDMMGVKRIPLWKENSKIKDFPQLKNNEKTDVVVVGAGLTGVTTAYLLATNGVKVILVDREEIGHGTTGHTTAKITAQHGMIYNEFISHFGKEQALLYFQSQVDAMTRMEKIIKDLAIECHFEKQDAYLFTNDEKNQRKLESEFEAYQTLDIDGEGLLELPINFPMKYALKMRDQAQFHPMYYLKALVDEIIKHGGKIYEKTPIYDIDSTDHRVVRALNQNTIVCDHVVIATHFPFYEGEALYSARMYPSRSYVAGFSSDVKYPGGMYLSVDNPTRSLRSIIHNEQEIWLLGGEDHKTGQYQNNTMPYSLLKDFGEANFSVKEWQYEWSAQDYITLDKLPYIGRLNKNRPEIFVATGYRKWGMTNSMVAANIISGLILQKDNPYIDLYRSNRFHADPDLKQFISTNTNVAKEFVTGKIVSEKQDMKQLKTNSATKVKHHGQTIGLFKDMQGKVHAVDTTCTHLGCEVNWNNTEKTWDCPCHGSRFEYNGDVVEGPAIEPLNKIDFSN</sequence>
<keyword evidence="1" id="KW-0001">2Fe-2S</keyword>